<evidence type="ECO:0000256" key="5">
    <source>
        <dbReference type="ARBA" id="ARBA00022801"/>
    </source>
</evidence>
<evidence type="ECO:0000256" key="9">
    <source>
        <dbReference type="ARBA" id="ARBA00023235"/>
    </source>
</evidence>
<name>A0AAD4J7L7_PERFH</name>
<dbReference type="GO" id="GO:0043138">
    <property type="term" value="F:3'-5' DNA helicase activity"/>
    <property type="evidence" value="ECO:0007669"/>
    <property type="project" value="UniProtKB-EC"/>
</dbReference>
<dbReference type="InterPro" id="IPR027417">
    <property type="entry name" value="P-loop_NTPase"/>
</dbReference>
<dbReference type="PROSITE" id="PS51194">
    <property type="entry name" value="HELICASE_CTER"/>
    <property type="match status" value="1"/>
</dbReference>
<evidence type="ECO:0000256" key="7">
    <source>
        <dbReference type="ARBA" id="ARBA00022840"/>
    </source>
</evidence>
<dbReference type="Pfam" id="PF14493">
    <property type="entry name" value="HTH_40"/>
    <property type="match status" value="1"/>
</dbReference>
<keyword evidence="6 11" id="KW-0347">Helicase</keyword>
<dbReference type="InterPro" id="IPR010997">
    <property type="entry name" value="HRDC-like_sf"/>
</dbReference>
<evidence type="ECO:0000256" key="11">
    <source>
        <dbReference type="RuleBase" id="RU364117"/>
    </source>
</evidence>
<dbReference type="EMBL" id="SDAM02000126">
    <property type="protein sequence ID" value="KAH6828321.1"/>
    <property type="molecule type" value="Genomic_DNA"/>
</dbReference>
<gene>
    <name evidence="16" type="ORF">C2S53_014097</name>
</gene>
<dbReference type="Pfam" id="PF00570">
    <property type="entry name" value="HRDC"/>
    <property type="match status" value="1"/>
</dbReference>
<feature type="region of interest" description="Disordered" evidence="12">
    <location>
        <begin position="822"/>
        <end position="848"/>
    </location>
</feature>
<evidence type="ECO:0000259" key="13">
    <source>
        <dbReference type="PROSITE" id="PS50967"/>
    </source>
</evidence>
<evidence type="ECO:0000259" key="15">
    <source>
        <dbReference type="PROSITE" id="PS51194"/>
    </source>
</evidence>
<comment type="similarity">
    <text evidence="3">Belongs to the disease resistance NB-LRR family.</text>
</comment>
<evidence type="ECO:0000313" key="16">
    <source>
        <dbReference type="EMBL" id="KAH6828321.1"/>
    </source>
</evidence>
<dbReference type="PROSITE" id="PS50967">
    <property type="entry name" value="HRDC"/>
    <property type="match status" value="1"/>
</dbReference>
<keyword evidence="4 11" id="KW-0547">Nucleotide-binding</keyword>
<dbReference type="GO" id="GO:0006260">
    <property type="term" value="P:DNA replication"/>
    <property type="evidence" value="ECO:0007669"/>
    <property type="project" value="InterPro"/>
</dbReference>
<dbReference type="GO" id="GO:0005524">
    <property type="term" value="F:ATP binding"/>
    <property type="evidence" value="ECO:0007669"/>
    <property type="project" value="UniProtKB-KW"/>
</dbReference>
<keyword evidence="9" id="KW-0413">Isomerase</keyword>
<evidence type="ECO:0000256" key="8">
    <source>
        <dbReference type="ARBA" id="ARBA00023125"/>
    </source>
</evidence>
<evidence type="ECO:0000256" key="10">
    <source>
        <dbReference type="ARBA" id="ARBA00034617"/>
    </source>
</evidence>
<dbReference type="CDD" id="cd17920">
    <property type="entry name" value="DEXHc_RecQ"/>
    <property type="match status" value="1"/>
</dbReference>
<dbReference type="GO" id="GO:0003677">
    <property type="term" value="F:DNA binding"/>
    <property type="evidence" value="ECO:0007669"/>
    <property type="project" value="UniProtKB-KW"/>
</dbReference>
<dbReference type="Pfam" id="PF09382">
    <property type="entry name" value="RQC"/>
    <property type="match status" value="1"/>
</dbReference>
<dbReference type="GO" id="GO:0009378">
    <property type="term" value="F:four-way junction helicase activity"/>
    <property type="evidence" value="ECO:0007669"/>
    <property type="project" value="TreeGrafter"/>
</dbReference>
<feature type="domain" description="HRDC" evidence="13">
    <location>
        <begin position="542"/>
        <end position="622"/>
    </location>
</feature>
<comment type="catalytic activity">
    <reaction evidence="10 11">
        <text>Couples ATP hydrolysis with the unwinding of duplex DNA by translocating in the 3'-5' direction.</text>
        <dbReference type="EC" id="5.6.2.4"/>
    </reaction>
</comment>
<feature type="domain" description="Helicase C-terminal" evidence="15">
    <location>
        <begin position="220"/>
        <end position="364"/>
    </location>
</feature>
<keyword evidence="17" id="KW-1185">Reference proteome</keyword>
<dbReference type="InterPro" id="IPR032284">
    <property type="entry name" value="RecQ_Zn-bd"/>
</dbReference>
<accession>A0AAD4J7L7</accession>
<sequence>MESTLKQYFGFSKFRPYQKEIVETILQGKDCLVVMATGSGKSLCYQVPPLISKKTAVVISPLISLMQDQVMALKQRGIGAEYLSSAQNDQNAYTNAERGRYNILYMTPEKACMLPNSFWSRLLDSGICLLAVDEAHCISEWGHNFRVEYKQLDKLRDVLSNVPFVGLTATATEKVRDDIIKSLKMQFPHVTIGSFDRQNLFYSCKSFDRGSVFLNALVAEISTFVDKTESTIIYCTTVKDVEEIFETLKKSRVHAGMYHGQMSNKAREDCHRSFIRDEFYVMVATIAFGMGIDKPDIRHVIHYGCPKSLESYYQESGRCGRDGIPSFCRLYYTRSDFAKADFYCAEARTADQRKAVMDSLAAAQRYCMLTTCRRKYLLEYFGEKYSSSSCGTCDNCTSSKKEIDMSRDAFLLLACIHSCGGHWGLNIPVDVLRGSRAKRILDAHFDKLPFHGLGKDLSANWWKALASQLFSLDYLVETFNDKYKTVRVGPKGIQFLNSCNPDYQPPLYLILTPELAGDDASRDATGDGIVNKLGQLEFDGLSQTEDELYKMLLEERMKLARGHGTAPYALCGDQTLRKIALTRPSTRARLANIDGVNQHFLKTYGDRLLQIIRHLSQELGLVLDAEPIAEFPTPPSKVATIHKNKRLTPAKFEAWKMWQEDGLPAQKIANHPGRAAPIKVDTVLEYILEAGREGCSIDWSRLCLEVGLTQESFNNIQEAMSKVGNKLKPIKNELPEEVSYNQIKVCLLMLETGISSEVIASTHQQGCKVDNSEKGSLPSQIEAAQSNTASLLDSVDHQMKVDITRNNNLLGEFEDAVSRLPVENADPNQPGAAADDLSCSRKRQKLDEPQAVQSVAMEATEDSVLDWLKNFKDGVRF</sequence>
<dbReference type="Gene3D" id="1.10.10.10">
    <property type="entry name" value="Winged helix-like DNA-binding domain superfamily/Winged helix DNA-binding domain"/>
    <property type="match status" value="1"/>
</dbReference>
<dbReference type="FunFam" id="1.10.10.10:FF:000513">
    <property type="entry name" value="ATP-dependent DNA helicase"/>
    <property type="match status" value="1"/>
</dbReference>
<protein>
    <recommendedName>
        <fullName evidence="11">ATP-dependent DNA helicase</fullName>
        <ecNumber evidence="11">5.6.2.4</ecNumber>
    </recommendedName>
</protein>
<comment type="subcellular location">
    <subcellularLocation>
        <location evidence="11">Nucleus</location>
    </subcellularLocation>
</comment>
<evidence type="ECO:0000313" key="17">
    <source>
        <dbReference type="Proteomes" id="UP001190926"/>
    </source>
</evidence>
<dbReference type="GO" id="GO:0005634">
    <property type="term" value="C:nucleus"/>
    <property type="evidence" value="ECO:0007669"/>
    <property type="project" value="UniProtKB-SubCell"/>
</dbReference>
<dbReference type="InterPro" id="IPR001650">
    <property type="entry name" value="Helicase_C-like"/>
</dbReference>
<evidence type="ECO:0000256" key="1">
    <source>
        <dbReference type="ARBA" id="ARBA00001947"/>
    </source>
</evidence>
<dbReference type="Gene3D" id="1.10.150.80">
    <property type="entry name" value="HRDC domain"/>
    <property type="match status" value="1"/>
</dbReference>
<comment type="cofactor">
    <cofactor evidence="1">
        <name>Zn(2+)</name>
        <dbReference type="ChEBI" id="CHEBI:29105"/>
    </cofactor>
</comment>
<evidence type="ECO:0000256" key="6">
    <source>
        <dbReference type="ARBA" id="ARBA00022806"/>
    </source>
</evidence>
<dbReference type="InterPro" id="IPR002121">
    <property type="entry name" value="HRDC_dom"/>
</dbReference>
<evidence type="ECO:0000256" key="12">
    <source>
        <dbReference type="SAM" id="MobiDB-lite"/>
    </source>
</evidence>
<keyword evidence="5 11" id="KW-0378">Hydrolase</keyword>
<dbReference type="PANTHER" id="PTHR13710">
    <property type="entry name" value="DNA HELICASE RECQ FAMILY MEMBER"/>
    <property type="match status" value="1"/>
</dbReference>
<keyword evidence="8" id="KW-0238">DNA-binding</keyword>
<evidence type="ECO:0000256" key="2">
    <source>
        <dbReference type="ARBA" id="ARBA00005446"/>
    </source>
</evidence>
<dbReference type="Pfam" id="PF16124">
    <property type="entry name" value="RecQ_Zn_bind"/>
    <property type="match status" value="1"/>
</dbReference>
<dbReference type="InterPro" id="IPR029491">
    <property type="entry name" value="Helicase_HTH"/>
</dbReference>
<dbReference type="SMART" id="SM00956">
    <property type="entry name" value="RQC"/>
    <property type="match status" value="1"/>
</dbReference>
<comment type="catalytic activity">
    <reaction evidence="11">
        <text>ATP + H2O = ADP + phosphate + H(+)</text>
        <dbReference type="Rhea" id="RHEA:13065"/>
        <dbReference type="ChEBI" id="CHEBI:15377"/>
        <dbReference type="ChEBI" id="CHEBI:15378"/>
        <dbReference type="ChEBI" id="CHEBI:30616"/>
        <dbReference type="ChEBI" id="CHEBI:43474"/>
        <dbReference type="ChEBI" id="CHEBI:456216"/>
    </reaction>
</comment>
<dbReference type="InterPro" id="IPR011545">
    <property type="entry name" value="DEAD/DEAH_box_helicase_dom"/>
</dbReference>
<keyword evidence="11" id="KW-0539">Nucleus</keyword>
<organism evidence="16 17">
    <name type="scientific">Perilla frutescens var. hirtella</name>
    <name type="common">Perilla citriodora</name>
    <name type="synonym">Perilla setoyensis</name>
    <dbReference type="NCBI Taxonomy" id="608512"/>
    <lineage>
        <taxon>Eukaryota</taxon>
        <taxon>Viridiplantae</taxon>
        <taxon>Streptophyta</taxon>
        <taxon>Embryophyta</taxon>
        <taxon>Tracheophyta</taxon>
        <taxon>Spermatophyta</taxon>
        <taxon>Magnoliopsida</taxon>
        <taxon>eudicotyledons</taxon>
        <taxon>Gunneridae</taxon>
        <taxon>Pentapetalae</taxon>
        <taxon>asterids</taxon>
        <taxon>lamiids</taxon>
        <taxon>Lamiales</taxon>
        <taxon>Lamiaceae</taxon>
        <taxon>Nepetoideae</taxon>
        <taxon>Elsholtzieae</taxon>
        <taxon>Perilla</taxon>
    </lineage>
</organism>
<comment type="caution">
    <text evidence="16">The sequence shown here is derived from an EMBL/GenBank/DDBJ whole genome shotgun (WGS) entry which is preliminary data.</text>
</comment>
<dbReference type="GO" id="GO:0016787">
    <property type="term" value="F:hydrolase activity"/>
    <property type="evidence" value="ECO:0007669"/>
    <property type="project" value="UniProtKB-KW"/>
</dbReference>
<dbReference type="InterPro" id="IPR018982">
    <property type="entry name" value="RQC_domain"/>
</dbReference>
<dbReference type="EC" id="5.6.2.4" evidence="11"/>
<dbReference type="NCBIfam" id="TIGR00614">
    <property type="entry name" value="recQ_fam"/>
    <property type="match status" value="1"/>
</dbReference>
<dbReference type="PANTHER" id="PTHR13710:SF120">
    <property type="entry name" value="BIFUNCTIONAL 3'-5' EXONUCLEASE_ATP-DEPENDENT HELICASE WRN"/>
    <property type="match status" value="1"/>
</dbReference>
<dbReference type="SMART" id="SM00487">
    <property type="entry name" value="DEXDc"/>
    <property type="match status" value="1"/>
</dbReference>
<dbReference type="SUPFAM" id="SSF52540">
    <property type="entry name" value="P-loop containing nucleoside triphosphate hydrolases"/>
    <property type="match status" value="1"/>
</dbReference>
<dbReference type="InterPro" id="IPR044876">
    <property type="entry name" value="HRDC_dom_sf"/>
</dbReference>
<dbReference type="InterPro" id="IPR004589">
    <property type="entry name" value="DNA_helicase_ATP-dep_RecQ"/>
</dbReference>
<dbReference type="Proteomes" id="UP001190926">
    <property type="component" value="Unassembled WGS sequence"/>
</dbReference>
<dbReference type="Pfam" id="PF00270">
    <property type="entry name" value="DEAD"/>
    <property type="match status" value="1"/>
</dbReference>
<dbReference type="Gene3D" id="3.40.50.300">
    <property type="entry name" value="P-loop containing nucleotide triphosphate hydrolases"/>
    <property type="match status" value="2"/>
</dbReference>
<dbReference type="AlphaFoldDB" id="A0AAD4J7L7"/>
<dbReference type="PROSITE" id="PS51192">
    <property type="entry name" value="HELICASE_ATP_BIND_1"/>
    <property type="match status" value="1"/>
</dbReference>
<dbReference type="InterPro" id="IPR036388">
    <property type="entry name" value="WH-like_DNA-bd_sf"/>
</dbReference>
<dbReference type="SUPFAM" id="SSF46785">
    <property type="entry name" value="Winged helix' DNA-binding domain"/>
    <property type="match status" value="1"/>
</dbReference>
<dbReference type="GO" id="GO:0005737">
    <property type="term" value="C:cytoplasm"/>
    <property type="evidence" value="ECO:0007669"/>
    <property type="project" value="TreeGrafter"/>
</dbReference>
<evidence type="ECO:0000256" key="4">
    <source>
        <dbReference type="ARBA" id="ARBA00022741"/>
    </source>
</evidence>
<dbReference type="GO" id="GO:0005694">
    <property type="term" value="C:chromosome"/>
    <property type="evidence" value="ECO:0007669"/>
    <property type="project" value="TreeGrafter"/>
</dbReference>
<dbReference type="Pfam" id="PF00271">
    <property type="entry name" value="Helicase_C"/>
    <property type="match status" value="1"/>
</dbReference>
<dbReference type="InterPro" id="IPR014001">
    <property type="entry name" value="Helicase_ATP-bd"/>
</dbReference>
<evidence type="ECO:0000256" key="3">
    <source>
        <dbReference type="ARBA" id="ARBA00008894"/>
    </source>
</evidence>
<evidence type="ECO:0000259" key="14">
    <source>
        <dbReference type="PROSITE" id="PS51192"/>
    </source>
</evidence>
<dbReference type="SUPFAM" id="SSF47819">
    <property type="entry name" value="HRDC-like"/>
    <property type="match status" value="1"/>
</dbReference>
<dbReference type="SMART" id="SM00341">
    <property type="entry name" value="HRDC"/>
    <property type="match status" value="1"/>
</dbReference>
<dbReference type="FunFam" id="3.40.50.300:FF:001450">
    <property type="entry name" value="ATP-dependent DNA helicase"/>
    <property type="match status" value="1"/>
</dbReference>
<keyword evidence="7 11" id="KW-0067">ATP-binding</keyword>
<dbReference type="SMART" id="SM00490">
    <property type="entry name" value="HELICc"/>
    <property type="match status" value="1"/>
</dbReference>
<dbReference type="InterPro" id="IPR036390">
    <property type="entry name" value="WH_DNA-bd_sf"/>
</dbReference>
<reference evidence="16 17" key="1">
    <citation type="journal article" date="2021" name="Nat. Commun.">
        <title>Incipient diploidization of the medicinal plant Perilla within 10,000 years.</title>
        <authorList>
            <person name="Zhang Y."/>
            <person name="Shen Q."/>
            <person name="Leng L."/>
            <person name="Zhang D."/>
            <person name="Chen S."/>
            <person name="Shi Y."/>
            <person name="Ning Z."/>
            <person name="Chen S."/>
        </authorList>
    </citation>
    <scope>NUCLEOTIDE SEQUENCE [LARGE SCALE GENOMIC DNA]</scope>
    <source>
        <strain evidence="17">cv. PC099</strain>
    </source>
</reference>
<dbReference type="GO" id="GO:0000724">
    <property type="term" value="P:double-strand break repair via homologous recombination"/>
    <property type="evidence" value="ECO:0007669"/>
    <property type="project" value="TreeGrafter"/>
</dbReference>
<feature type="domain" description="Helicase ATP-binding" evidence="14">
    <location>
        <begin position="22"/>
        <end position="189"/>
    </location>
</feature>
<proteinExistence type="inferred from homology"/>
<comment type="similarity">
    <text evidence="2 11">Belongs to the helicase family. RecQ subfamily.</text>
</comment>